<feature type="transmembrane region" description="Helical" evidence="1">
    <location>
        <begin position="113"/>
        <end position="137"/>
    </location>
</feature>
<evidence type="ECO:0000313" key="3">
    <source>
        <dbReference type="Proteomes" id="UP000614200"/>
    </source>
</evidence>
<gene>
    <name evidence="2" type="ORF">ISU02_03765</name>
</gene>
<keyword evidence="1" id="KW-0812">Transmembrane</keyword>
<feature type="transmembrane region" description="Helical" evidence="1">
    <location>
        <begin position="191"/>
        <end position="213"/>
    </location>
</feature>
<proteinExistence type="predicted"/>
<evidence type="ECO:0000313" key="2">
    <source>
        <dbReference type="EMBL" id="MBF4692215.1"/>
    </source>
</evidence>
<feature type="transmembrane region" description="Helical" evidence="1">
    <location>
        <begin position="149"/>
        <end position="171"/>
    </location>
</feature>
<comment type="caution">
    <text evidence="2">The sequence shown here is derived from an EMBL/GenBank/DDBJ whole genome shotgun (WGS) entry which is preliminary data.</text>
</comment>
<accession>A0ABR9ZP17</accession>
<organism evidence="2 3">
    <name type="scientific">Fusibacter ferrireducens</name>
    <dbReference type="NCBI Taxonomy" id="2785058"/>
    <lineage>
        <taxon>Bacteria</taxon>
        <taxon>Bacillati</taxon>
        <taxon>Bacillota</taxon>
        <taxon>Clostridia</taxon>
        <taxon>Eubacteriales</taxon>
        <taxon>Eubacteriales Family XII. Incertae Sedis</taxon>
        <taxon>Fusibacter</taxon>
    </lineage>
</organism>
<keyword evidence="3" id="KW-1185">Reference proteome</keyword>
<feature type="transmembrane region" description="Helical" evidence="1">
    <location>
        <begin position="48"/>
        <end position="81"/>
    </location>
</feature>
<protein>
    <submittedName>
        <fullName evidence="2">Uncharacterized protein</fullName>
    </submittedName>
</protein>
<sequence length="234" mass="25403">MDTKHELYENKVYFLGRLTATVFLLLTFAIPVTLWLKWGILPTKEGFIAGLIVIMSLIPLISAGEFLSFAPIIGSAGYFVMLLSGNWMNIKVPASMVGLQSADIDPNSEEGEVLSTMAVAASAIVTEIIILVGVLLLTPFTSFFAQPSIKIGFAQIVPALFGALLFASVITNYRTVIVPAIVGIVIVKLNIASGLYNIPIMIAISVFVSYFLFKVGFFGKKEEEVNQLTTEIET</sequence>
<name>A0ABR9ZP17_9FIRM</name>
<feature type="transmembrane region" description="Helical" evidence="1">
    <location>
        <begin position="12"/>
        <end position="36"/>
    </location>
</feature>
<keyword evidence="1" id="KW-1133">Transmembrane helix</keyword>
<reference evidence="2 3" key="1">
    <citation type="submission" date="2020-11" db="EMBL/GenBank/DDBJ databases">
        <title>Fusibacter basophilias sp. nov.</title>
        <authorList>
            <person name="Qiu D."/>
        </authorList>
    </citation>
    <scope>NUCLEOTIDE SEQUENCE [LARGE SCALE GENOMIC DNA]</scope>
    <source>
        <strain evidence="2 3">Q10-2</strain>
    </source>
</reference>
<dbReference type="RefSeq" id="WP_194700455.1">
    <property type="nucleotide sequence ID" value="NZ_JADKNH010000002.1"/>
</dbReference>
<dbReference type="EMBL" id="JADKNH010000002">
    <property type="protein sequence ID" value="MBF4692215.1"/>
    <property type="molecule type" value="Genomic_DNA"/>
</dbReference>
<dbReference type="Proteomes" id="UP000614200">
    <property type="component" value="Unassembled WGS sequence"/>
</dbReference>
<evidence type="ECO:0000256" key="1">
    <source>
        <dbReference type="SAM" id="Phobius"/>
    </source>
</evidence>
<keyword evidence="1" id="KW-0472">Membrane</keyword>